<feature type="transmembrane region" description="Helical" evidence="2">
    <location>
        <begin position="448"/>
        <end position="476"/>
    </location>
</feature>
<evidence type="ECO:0000313" key="4">
    <source>
        <dbReference type="Proteomes" id="UP000695562"/>
    </source>
</evidence>
<feature type="transmembrane region" description="Helical" evidence="2">
    <location>
        <begin position="270"/>
        <end position="288"/>
    </location>
</feature>
<reference evidence="3" key="1">
    <citation type="submission" date="2020-01" db="EMBL/GenBank/DDBJ databases">
        <title>Development of genomics and gene disruption for Polysphondylium violaceum indicates a role for the polyketide synthase stlB in stalk morphogenesis.</title>
        <authorList>
            <person name="Narita B."/>
            <person name="Kawabe Y."/>
            <person name="Kin K."/>
            <person name="Saito T."/>
            <person name="Gibbs R."/>
            <person name="Kuspa A."/>
            <person name="Muzny D."/>
            <person name="Queller D."/>
            <person name="Richards S."/>
            <person name="Strassman J."/>
            <person name="Sucgang R."/>
            <person name="Worley K."/>
            <person name="Schaap P."/>
        </authorList>
    </citation>
    <scope>NUCLEOTIDE SEQUENCE</scope>
    <source>
        <strain evidence="3">QSvi11</strain>
    </source>
</reference>
<protein>
    <recommendedName>
        <fullName evidence="5">Transmembrane protein</fullName>
    </recommendedName>
</protein>
<comment type="caution">
    <text evidence="3">The sequence shown here is derived from an EMBL/GenBank/DDBJ whole genome shotgun (WGS) entry which is preliminary data.</text>
</comment>
<sequence>MNNDNFNNNNSTDREKKEEGIDTTNSEIIVHIDSSSSSSSSSNSGNNNSSDSGGGINSSNLDLIPITTISNSNSISNIIDPSNSTYQIEQTSMIENDDDPFEHHTYTTTELAVSHQSHFDADDEGYDDNNRGIGDVNRVTTSYSTESIVSATAEDEYDEDEGVHVQEKQRLLFGTSRNPVYATDESSSGDEYLHKTKRIGSIVTKDVVVERTTTVSVSQAAFRKRVRHVLVMDAVLLAMFIPIVYFVYFIPSTYLGDEDSLRFWYYHWQWSKFVLWMLSIIIGFAYVAMITEQRLYPFHCRYARNRDFVQLLVASVLLFIIAASRTLMGPDDLNKHTPLSAFGYNYFFFASFLLGLHYTYLDKIMFLRAVGDKFGTPSLWYTYKLKEICAIVPIILFILSLVVWHCYLIIDEHLWSYYLIAYGGFLTLLIGVALLIRKTHYLHMHHYFIFGSLIPLSAFQTILSVFSQGVITGIMVEGVSRWSMGWLFYRGVRVLPY</sequence>
<keyword evidence="4" id="KW-1185">Reference proteome</keyword>
<feature type="compositionally biased region" description="Low complexity" evidence="1">
    <location>
        <begin position="1"/>
        <end position="10"/>
    </location>
</feature>
<dbReference type="Proteomes" id="UP000695562">
    <property type="component" value="Unassembled WGS sequence"/>
</dbReference>
<feature type="compositionally biased region" description="Low complexity" evidence="1">
    <location>
        <begin position="32"/>
        <end position="57"/>
    </location>
</feature>
<dbReference type="AlphaFoldDB" id="A0A8J4PR40"/>
<evidence type="ECO:0000313" key="3">
    <source>
        <dbReference type="EMBL" id="KAF2070714.1"/>
    </source>
</evidence>
<name>A0A8J4PR40_9MYCE</name>
<keyword evidence="2" id="KW-1133">Transmembrane helix</keyword>
<proteinExistence type="predicted"/>
<gene>
    <name evidence="3" type="ORF">CYY_007968</name>
</gene>
<dbReference type="OrthoDB" id="441660at2759"/>
<dbReference type="EMBL" id="AJWJ01000455">
    <property type="protein sequence ID" value="KAF2070714.1"/>
    <property type="molecule type" value="Genomic_DNA"/>
</dbReference>
<feature type="transmembrane region" description="Helical" evidence="2">
    <location>
        <begin position="229"/>
        <end position="250"/>
    </location>
</feature>
<feature type="transmembrane region" description="Helical" evidence="2">
    <location>
        <begin position="416"/>
        <end position="436"/>
    </location>
</feature>
<keyword evidence="2" id="KW-0472">Membrane</keyword>
<feature type="transmembrane region" description="Helical" evidence="2">
    <location>
        <begin position="339"/>
        <end position="361"/>
    </location>
</feature>
<keyword evidence="2" id="KW-0812">Transmembrane</keyword>
<feature type="transmembrane region" description="Helical" evidence="2">
    <location>
        <begin position="308"/>
        <end position="327"/>
    </location>
</feature>
<accession>A0A8J4PR40</accession>
<feature type="region of interest" description="Disordered" evidence="1">
    <location>
        <begin position="1"/>
        <end position="57"/>
    </location>
</feature>
<evidence type="ECO:0000256" key="1">
    <source>
        <dbReference type="SAM" id="MobiDB-lite"/>
    </source>
</evidence>
<evidence type="ECO:0000256" key="2">
    <source>
        <dbReference type="SAM" id="Phobius"/>
    </source>
</evidence>
<organism evidence="3 4">
    <name type="scientific">Polysphondylium violaceum</name>
    <dbReference type="NCBI Taxonomy" id="133409"/>
    <lineage>
        <taxon>Eukaryota</taxon>
        <taxon>Amoebozoa</taxon>
        <taxon>Evosea</taxon>
        <taxon>Eumycetozoa</taxon>
        <taxon>Dictyostelia</taxon>
        <taxon>Dictyosteliales</taxon>
        <taxon>Dictyosteliaceae</taxon>
        <taxon>Polysphondylium</taxon>
    </lineage>
</organism>
<feature type="transmembrane region" description="Helical" evidence="2">
    <location>
        <begin position="388"/>
        <end position="410"/>
    </location>
</feature>
<evidence type="ECO:0008006" key="5">
    <source>
        <dbReference type="Google" id="ProtNLM"/>
    </source>
</evidence>